<dbReference type="EMBL" id="FONZ01000008">
    <property type="protein sequence ID" value="SFF37323.1"/>
    <property type="molecule type" value="Genomic_DNA"/>
</dbReference>
<protein>
    <recommendedName>
        <fullName evidence="4">DUF4352 domain-containing protein</fullName>
    </recommendedName>
</protein>
<reference evidence="3" key="1">
    <citation type="submission" date="2016-10" db="EMBL/GenBank/DDBJ databases">
        <authorList>
            <person name="Varghese N."/>
            <person name="Submissions S."/>
        </authorList>
    </citation>
    <scope>NUCLEOTIDE SEQUENCE [LARGE SCALE GENOMIC DNA]</scope>
    <source>
        <strain evidence="3">DSM 19083</strain>
    </source>
</reference>
<feature type="region of interest" description="Disordered" evidence="1">
    <location>
        <begin position="51"/>
        <end position="101"/>
    </location>
</feature>
<dbReference type="Proteomes" id="UP000198520">
    <property type="component" value="Unassembled WGS sequence"/>
</dbReference>
<evidence type="ECO:0000313" key="3">
    <source>
        <dbReference type="Proteomes" id="UP000198520"/>
    </source>
</evidence>
<dbReference type="AlphaFoldDB" id="A0A1I2I6Q9"/>
<evidence type="ECO:0008006" key="4">
    <source>
        <dbReference type="Google" id="ProtNLM"/>
    </source>
</evidence>
<dbReference type="STRING" id="285351.SAMN04488035_2713"/>
<evidence type="ECO:0000313" key="2">
    <source>
        <dbReference type="EMBL" id="SFF37323.1"/>
    </source>
</evidence>
<gene>
    <name evidence="2" type="ORF">SAMN04488035_2713</name>
</gene>
<organism evidence="2 3">
    <name type="scientific">Flavimobilis marinus</name>
    <dbReference type="NCBI Taxonomy" id="285351"/>
    <lineage>
        <taxon>Bacteria</taxon>
        <taxon>Bacillati</taxon>
        <taxon>Actinomycetota</taxon>
        <taxon>Actinomycetes</taxon>
        <taxon>Micrococcales</taxon>
        <taxon>Jonesiaceae</taxon>
        <taxon>Flavimobilis</taxon>
    </lineage>
</organism>
<sequence>MSGNHRDVTARRHVLLVAAVTLVVAALAVAWSWRGTQADTDASEAVQLRPAPGASVTPGEPGAPQASASPDPDDADEPAQPTQTEASATTPPADLDPLPPQERTVAEPVAFDEPATPAAGVAAKITAIEDVQGEATLPGEVAGPGLRVTVTLSNDTRETLDLRGVVCNVYLGKALDPALALLEPGGAPFPEELAAGAEAEGIFVFRVPKDARDRVRLELDVSPTSTIVLFEGRAVARG</sequence>
<keyword evidence="3" id="KW-1185">Reference proteome</keyword>
<dbReference type="RefSeq" id="WP_093379900.1">
    <property type="nucleotide sequence ID" value="NZ_BNAN01000003.1"/>
</dbReference>
<accession>A0A1I2I6Q9</accession>
<name>A0A1I2I6Q9_9MICO</name>
<dbReference type="OrthoDB" id="3831250at2"/>
<evidence type="ECO:0000256" key="1">
    <source>
        <dbReference type="SAM" id="MobiDB-lite"/>
    </source>
</evidence>
<proteinExistence type="predicted"/>